<evidence type="ECO:0000256" key="1">
    <source>
        <dbReference type="SAM" id="MobiDB-lite"/>
    </source>
</evidence>
<evidence type="ECO:0000313" key="2">
    <source>
        <dbReference type="EMBL" id="EEE59418.1"/>
    </source>
</evidence>
<dbReference type="AlphaFoldDB" id="B9F9H0"/>
<dbReference type="Proteomes" id="UP000007752">
    <property type="component" value="Chromosome 3"/>
</dbReference>
<reference evidence="2" key="2">
    <citation type="submission" date="2008-12" db="EMBL/GenBank/DDBJ databases">
        <title>Improved gene annotation of the rice (Oryza sativa) genomes.</title>
        <authorList>
            <person name="Wang J."/>
            <person name="Li R."/>
            <person name="Fan W."/>
            <person name="Huang Q."/>
            <person name="Zhang J."/>
            <person name="Zhou Y."/>
            <person name="Hu Y."/>
            <person name="Zi S."/>
            <person name="Li J."/>
            <person name="Ni P."/>
            <person name="Zheng H."/>
            <person name="Zhang Y."/>
            <person name="Zhao M."/>
            <person name="Hao Q."/>
            <person name="McDermott J."/>
            <person name="Samudrala R."/>
            <person name="Kristiansen K."/>
            <person name="Wong G.K.-S."/>
        </authorList>
    </citation>
    <scope>NUCLEOTIDE SEQUENCE</scope>
</reference>
<name>B9F9H0_ORYSJ</name>
<accession>B9F9H0</accession>
<feature type="region of interest" description="Disordered" evidence="1">
    <location>
        <begin position="1"/>
        <end position="24"/>
    </location>
</feature>
<proteinExistence type="predicted"/>
<gene>
    <name evidence="2" type="ORF">OsJ_11571</name>
</gene>
<feature type="compositionally biased region" description="Low complexity" evidence="1">
    <location>
        <begin position="105"/>
        <end position="117"/>
    </location>
</feature>
<organism evidence="2">
    <name type="scientific">Oryza sativa subsp. japonica</name>
    <name type="common">Rice</name>
    <dbReference type="NCBI Taxonomy" id="39947"/>
    <lineage>
        <taxon>Eukaryota</taxon>
        <taxon>Viridiplantae</taxon>
        <taxon>Streptophyta</taxon>
        <taxon>Embryophyta</taxon>
        <taxon>Tracheophyta</taxon>
        <taxon>Spermatophyta</taxon>
        <taxon>Magnoliopsida</taxon>
        <taxon>Liliopsida</taxon>
        <taxon>Poales</taxon>
        <taxon>Poaceae</taxon>
        <taxon>BOP clade</taxon>
        <taxon>Oryzoideae</taxon>
        <taxon>Oryzeae</taxon>
        <taxon>Oryzinae</taxon>
        <taxon>Oryza</taxon>
        <taxon>Oryza sativa</taxon>
    </lineage>
</organism>
<dbReference type="EMBL" id="CM000140">
    <property type="protein sequence ID" value="EEE59418.1"/>
    <property type="molecule type" value="Genomic_DNA"/>
</dbReference>
<sequence length="219" mass="23635">MWPDATGGQDDTAHSRQAPTRRTPLPPAELAAAVCTLQVELLIATVSMALMSHRQLLPATARFTTGNPIDADADVDQANPLSFLYWQSNCVCVRLNAARTTETEPASASSRPRPRAANEPSTQNAQEDATAIDGPSSDLLHLTTSDHLHRRHEVWSSGSFLEVLKNTIDLGEIAVRLEIGGGALGLHRSSDAATSPTTWESGRCLPASIDFLFSRSRLR</sequence>
<feature type="region of interest" description="Disordered" evidence="1">
    <location>
        <begin position="101"/>
        <end position="137"/>
    </location>
</feature>
<reference evidence="2" key="1">
    <citation type="journal article" date="2005" name="PLoS Biol.">
        <title>The genomes of Oryza sativa: a history of duplications.</title>
        <authorList>
            <person name="Yu J."/>
            <person name="Wang J."/>
            <person name="Lin W."/>
            <person name="Li S."/>
            <person name="Li H."/>
            <person name="Zhou J."/>
            <person name="Ni P."/>
            <person name="Dong W."/>
            <person name="Hu S."/>
            <person name="Zeng C."/>
            <person name="Zhang J."/>
            <person name="Zhang Y."/>
            <person name="Li R."/>
            <person name="Xu Z."/>
            <person name="Li S."/>
            <person name="Li X."/>
            <person name="Zheng H."/>
            <person name="Cong L."/>
            <person name="Lin L."/>
            <person name="Yin J."/>
            <person name="Geng J."/>
            <person name="Li G."/>
            <person name="Shi J."/>
            <person name="Liu J."/>
            <person name="Lv H."/>
            <person name="Li J."/>
            <person name="Wang J."/>
            <person name="Deng Y."/>
            <person name="Ran L."/>
            <person name="Shi X."/>
            <person name="Wang X."/>
            <person name="Wu Q."/>
            <person name="Li C."/>
            <person name="Ren X."/>
            <person name="Wang J."/>
            <person name="Wang X."/>
            <person name="Li D."/>
            <person name="Liu D."/>
            <person name="Zhang X."/>
            <person name="Ji Z."/>
            <person name="Zhao W."/>
            <person name="Sun Y."/>
            <person name="Zhang Z."/>
            <person name="Bao J."/>
            <person name="Han Y."/>
            <person name="Dong L."/>
            <person name="Ji J."/>
            <person name="Chen P."/>
            <person name="Wu S."/>
            <person name="Liu J."/>
            <person name="Xiao Y."/>
            <person name="Bu D."/>
            <person name="Tan J."/>
            <person name="Yang L."/>
            <person name="Ye C."/>
            <person name="Zhang J."/>
            <person name="Xu J."/>
            <person name="Zhou Y."/>
            <person name="Yu Y."/>
            <person name="Zhang B."/>
            <person name="Zhuang S."/>
            <person name="Wei H."/>
            <person name="Liu B."/>
            <person name="Lei M."/>
            <person name="Yu H."/>
            <person name="Li Y."/>
            <person name="Xu H."/>
            <person name="Wei S."/>
            <person name="He X."/>
            <person name="Fang L."/>
            <person name="Zhang Z."/>
            <person name="Zhang Y."/>
            <person name="Huang X."/>
            <person name="Su Z."/>
            <person name="Tong W."/>
            <person name="Li J."/>
            <person name="Tong Z."/>
            <person name="Li S."/>
            <person name="Ye J."/>
            <person name="Wang L."/>
            <person name="Fang L."/>
            <person name="Lei T."/>
            <person name="Chen C."/>
            <person name="Chen H."/>
            <person name="Xu Z."/>
            <person name="Li H."/>
            <person name="Huang H."/>
            <person name="Zhang F."/>
            <person name="Xu H."/>
            <person name="Li N."/>
            <person name="Zhao C."/>
            <person name="Li S."/>
            <person name="Dong L."/>
            <person name="Huang Y."/>
            <person name="Li L."/>
            <person name="Xi Y."/>
            <person name="Qi Q."/>
            <person name="Li W."/>
            <person name="Zhang B."/>
            <person name="Hu W."/>
            <person name="Zhang Y."/>
            <person name="Tian X."/>
            <person name="Jiao Y."/>
            <person name="Liang X."/>
            <person name="Jin J."/>
            <person name="Gao L."/>
            <person name="Zheng W."/>
            <person name="Hao B."/>
            <person name="Liu S."/>
            <person name="Wang W."/>
            <person name="Yuan L."/>
            <person name="Cao M."/>
            <person name="McDermott J."/>
            <person name="Samudrala R."/>
            <person name="Wang J."/>
            <person name="Wong G.K."/>
            <person name="Yang H."/>
        </authorList>
    </citation>
    <scope>NUCLEOTIDE SEQUENCE [LARGE SCALE GENOMIC DNA]</scope>
</reference>
<protein>
    <submittedName>
        <fullName evidence="2">Uncharacterized protein</fullName>
    </submittedName>
</protein>